<evidence type="ECO:0000259" key="5">
    <source>
        <dbReference type="Pfam" id="PF25954"/>
    </source>
</evidence>
<dbReference type="InterPro" id="IPR006143">
    <property type="entry name" value="RND_pump_MFP"/>
</dbReference>
<dbReference type="InterPro" id="IPR051909">
    <property type="entry name" value="MFP_Cation_Efflux"/>
</dbReference>
<dbReference type="SUPFAM" id="SSF111369">
    <property type="entry name" value="HlyD-like secretion proteins"/>
    <property type="match status" value="1"/>
</dbReference>
<dbReference type="GO" id="GO:0015679">
    <property type="term" value="P:plasma membrane copper ion transport"/>
    <property type="evidence" value="ECO:0007669"/>
    <property type="project" value="TreeGrafter"/>
</dbReference>
<evidence type="ECO:0000256" key="2">
    <source>
        <dbReference type="ARBA" id="ARBA00022448"/>
    </source>
</evidence>
<dbReference type="GO" id="GO:0022857">
    <property type="term" value="F:transmembrane transporter activity"/>
    <property type="evidence" value="ECO:0007669"/>
    <property type="project" value="InterPro"/>
</dbReference>
<dbReference type="PROSITE" id="PS51257">
    <property type="entry name" value="PROKAR_LIPOPROTEIN"/>
    <property type="match status" value="1"/>
</dbReference>
<keyword evidence="2" id="KW-0813">Transport</keyword>
<dbReference type="PANTHER" id="PTHR30097:SF4">
    <property type="entry name" value="SLR6042 PROTEIN"/>
    <property type="match status" value="1"/>
</dbReference>
<dbReference type="RefSeq" id="WP_079685085.1">
    <property type="nucleotide sequence ID" value="NZ_FUZU01000001.1"/>
</dbReference>
<dbReference type="Gene3D" id="2.40.30.170">
    <property type="match status" value="1"/>
</dbReference>
<organism evidence="7 8">
    <name type="scientific">Ohtaekwangia koreensis</name>
    <dbReference type="NCBI Taxonomy" id="688867"/>
    <lineage>
        <taxon>Bacteria</taxon>
        <taxon>Pseudomonadati</taxon>
        <taxon>Bacteroidota</taxon>
        <taxon>Cytophagia</taxon>
        <taxon>Cytophagales</taxon>
        <taxon>Fulvivirgaceae</taxon>
        <taxon>Ohtaekwangia</taxon>
    </lineage>
</organism>
<dbReference type="InterPro" id="IPR058649">
    <property type="entry name" value="CzcB_C"/>
</dbReference>
<dbReference type="AlphaFoldDB" id="A0A1T5IW13"/>
<dbReference type="Gene3D" id="2.40.420.20">
    <property type="match status" value="1"/>
</dbReference>
<protein>
    <submittedName>
        <fullName evidence="7">Membrane fusion protein, Cu(I)/Ag(I) efflux system</fullName>
    </submittedName>
</protein>
<dbReference type="NCBIfam" id="TIGR01730">
    <property type="entry name" value="RND_mfp"/>
    <property type="match status" value="1"/>
</dbReference>
<reference evidence="7 8" key="1">
    <citation type="submission" date="2017-02" db="EMBL/GenBank/DDBJ databases">
        <authorList>
            <person name="Peterson S.W."/>
        </authorList>
    </citation>
    <scope>NUCLEOTIDE SEQUENCE [LARGE SCALE GENOMIC DNA]</scope>
    <source>
        <strain evidence="7 8">DSM 25262</strain>
    </source>
</reference>
<name>A0A1T5IW13_9BACT</name>
<feature type="domain" description="CzcB-like C-terminal circularly permuted SH3-like" evidence="6">
    <location>
        <begin position="326"/>
        <end position="386"/>
    </location>
</feature>
<evidence type="ECO:0000259" key="4">
    <source>
        <dbReference type="Pfam" id="PF25919"/>
    </source>
</evidence>
<evidence type="ECO:0000313" key="7">
    <source>
        <dbReference type="EMBL" id="SKC43272.1"/>
    </source>
</evidence>
<dbReference type="Pfam" id="PF19335">
    <property type="entry name" value="HMBD"/>
    <property type="match status" value="1"/>
</dbReference>
<gene>
    <name evidence="7" type="ORF">SAMN05660236_0462</name>
</gene>
<evidence type="ECO:0000259" key="6">
    <source>
        <dbReference type="Pfam" id="PF25975"/>
    </source>
</evidence>
<dbReference type="Pfam" id="PF25919">
    <property type="entry name" value="BSH_CusB"/>
    <property type="match status" value="1"/>
</dbReference>
<dbReference type="STRING" id="688867.SAMN05660236_0462"/>
<proteinExistence type="inferred from homology"/>
<dbReference type="Pfam" id="PF25975">
    <property type="entry name" value="CzcB_C"/>
    <property type="match status" value="1"/>
</dbReference>
<dbReference type="Gene3D" id="2.40.50.100">
    <property type="match status" value="1"/>
</dbReference>
<evidence type="ECO:0000259" key="3">
    <source>
        <dbReference type="Pfam" id="PF19335"/>
    </source>
</evidence>
<dbReference type="PANTHER" id="PTHR30097">
    <property type="entry name" value="CATION EFFLUX SYSTEM PROTEIN CUSB"/>
    <property type="match status" value="1"/>
</dbReference>
<keyword evidence="8" id="KW-1185">Reference proteome</keyword>
<evidence type="ECO:0000256" key="1">
    <source>
        <dbReference type="ARBA" id="ARBA00009477"/>
    </source>
</evidence>
<dbReference type="GO" id="GO:0046872">
    <property type="term" value="F:metal ion binding"/>
    <property type="evidence" value="ECO:0007669"/>
    <property type="project" value="InterPro"/>
</dbReference>
<evidence type="ECO:0000313" key="8">
    <source>
        <dbReference type="Proteomes" id="UP000190961"/>
    </source>
</evidence>
<dbReference type="OrthoDB" id="9806939at2"/>
<dbReference type="Proteomes" id="UP000190961">
    <property type="component" value="Unassembled WGS sequence"/>
</dbReference>
<dbReference type="InterPro" id="IPR045800">
    <property type="entry name" value="HMBD"/>
</dbReference>
<sequence length="409" mass="45464">MRVLFYIYIFLLFACKQEQTGNEHAEHNHVQKDTAAAKYTCPMHPQVIKDAPGTCPVCGMELVPVTHSNATESHIMLSNSQFKLANITTQKVSMRAVGETAIINARLSLDEERTNVISSRTAGRIEKLFVKETGRTVKQGEPLYEIYSENLLTLQREYLLAKEQFEALGKQETRYGSFFKAAERKLLLYGLTSEQIARLTNVKSLQPRITFLAPASGIVTEINVSEGQYIAEGSILYRIENIDNLWVEADLYPHETALVKTGDKIRLRISGFEAEPAEATITFLSPEYKGNTQVTVVRAALKNADHKYTPGMQAQVMLSHSSRQSLAIPIDAVIRTGKGTHVYVQHGNNTFKPQMVKTGLEDFDQVEITEGLHEGDTVAVSGAYLLYSEMILKNGTDPMAGHSGHGVQK</sequence>
<feature type="domain" description="Heavy metal binding" evidence="3">
    <location>
        <begin position="38"/>
        <end position="65"/>
    </location>
</feature>
<dbReference type="InterPro" id="IPR058792">
    <property type="entry name" value="Beta-barrel_RND_2"/>
</dbReference>
<feature type="domain" description="CusB-like beta-barrel" evidence="5">
    <location>
        <begin position="245"/>
        <end position="321"/>
    </location>
</feature>
<dbReference type="GO" id="GO:0060003">
    <property type="term" value="P:copper ion export"/>
    <property type="evidence" value="ECO:0007669"/>
    <property type="project" value="TreeGrafter"/>
</dbReference>
<dbReference type="InterPro" id="IPR058790">
    <property type="entry name" value="BSH_CusB"/>
</dbReference>
<comment type="similarity">
    <text evidence="1">Belongs to the membrane fusion protein (MFP) (TC 8.A.1) family.</text>
</comment>
<feature type="domain" description="CusB-like barrel-sandwich hybrid" evidence="4">
    <location>
        <begin position="115"/>
        <end position="240"/>
    </location>
</feature>
<dbReference type="GO" id="GO:0016020">
    <property type="term" value="C:membrane"/>
    <property type="evidence" value="ECO:0007669"/>
    <property type="project" value="InterPro"/>
</dbReference>
<dbReference type="EMBL" id="FUZU01000001">
    <property type="protein sequence ID" value="SKC43272.1"/>
    <property type="molecule type" value="Genomic_DNA"/>
</dbReference>
<dbReference type="Pfam" id="PF25954">
    <property type="entry name" value="Beta-barrel_RND_2"/>
    <property type="match status" value="1"/>
</dbReference>
<dbReference type="GO" id="GO:0030313">
    <property type="term" value="C:cell envelope"/>
    <property type="evidence" value="ECO:0007669"/>
    <property type="project" value="TreeGrafter"/>
</dbReference>
<accession>A0A1T5IW13</accession>